<evidence type="ECO:0000313" key="1">
    <source>
        <dbReference type="EMBL" id="CAG8612373.1"/>
    </source>
</evidence>
<dbReference type="Proteomes" id="UP000789860">
    <property type="component" value="Unassembled WGS sequence"/>
</dbReference>
<gene>
    <name evidence="1" type="ORF">SCALOS_LOCUS7339</name>
</gene>
<protein>
    <submittedName>
        <fullName evidence="1">2304_t:CDS:1</fullName>
    </submittedName>
</protein>
<name>A0ACA9N1S2_9GLOM</name>
<reference evidence="1" key="1">
    <citation type="submission" date="2021-06" db="EMBL/GenBank/DDBJ databases">
        <authorList>
            <person name="Kallberg Y."/>
            <person name="Tangrot J."/>
            <person name="Rosling A."/>
        </authorList>
    </citation>
    <scope>NUCLEOTIDE SEQUENCE</scope>
    <source>
        <strain evidence="1">AU212A</strain>
    </source>
</reference>
<dbReference type="EMBL" id="CAJVPM010016152">
    <property type="protein sequence ID" value="CAG8612373.1"/>
    <property type="molecule type" value="Genomic_DNA"/>
</dbReference>
<proteinExistence type="predicted"/>
<comment type="caution">
    <text evidence="1">The sequence shown here is derived from an EMBL/GenBank/DDBJ whole genome shotgun (WGS) entry which is preliminary data.</text>
</comment>
<feature type="non-terminal residue" evidence="1">
    <location>
        <position position="131"/>
    </location>
</feature>
<sequence>MEKQERDSNISKPRKPRVKNGVKLATIPQPSLLRNKTFSGLPSRPRVARINTSSLSDKEKARSDDGFFSDSDKDSNQSNKSANSNLSVQSSMSFLNKTPSIMSDAIIRVRPKSSIGTLSEKSQFDLNVAAN</sequence>
<accession>A0ACA9N1S2</accession>
<evidence type="ECO:0000313" key="2">
    <source>
        <dbReference type="Proteomes" id="UP000789860"/>
    </source>
</evidence>
<organism evidence="1 2">
    <name type="scientific">Scutellospora calospora</name>
    <dbReference type="NCBI Taxonomy" id="85575"/>
    <lineage>
        <taxon>Eukaryota</taxon>
        <taxon>Fungi</taxon>
        <taxon>Fungi incertae sedis</taxon>
        <taxon>Mucoromycota</taxon>
        <taxon>Glomeromycotina</taxon>
        <taxon>Glomeromycetes</taxon>
        <taxon>Diversisporales</taxon>
        <taxon>Gigasporaceae</taxon>
        <taxon>Scutellospora</taxon>
    </lineage>
</organism>
<keyword evidence="2" id="KW-1185">Reference proteome</keyword>